<comment type="subunit">
    <text evidence="5">Part of the ribosomal stalk of the 50S ribosomal subunit. The N-terminus interacts with L11 and the large rRNA to form the base of the stalk. The C-terminus forms an elongated spine to which L12 dimers bind in a sequential fashion forming a multimeric L10(L12)X complex.</text>
</comment>
<dbReference type="RefSeq" id="WP_206709152.1">
    <property type="nucleotide sequence ID" value="NZ_CP059066.1"/>
</dbReference>
<dbReference type="AlphaFoldDB" id="A0A8A0RND7"/>
<comment type="similarity">
    <text evidence="1 5">Belongs to the universal ribosomal protein uL10 family.</text>
</comment>
<dbReference type="InterPro" id="IPR001790">
    <property type="entry name" value="Ribosomal_uL10"/>
</dbReference>
<gene>
    <name evidence="5 7" type="primary">rplJ</name>
    <name evidence="7" type="ORF">H0A61_01314</name>
</gene>
<name>A0A8A0RND7_9FIRM</name>
<dbReference type="EMBL" id="CP059066">
    <property type="protein sequence ID" value="QSQ08957.1"/>
    <property type="molecule type" value="Genomic_DNA"/>
</dbReference>
<keyword evidence="2 5" id="KW-0689">Ribosomal protein</keyword>
<protein>
    <recommendedName>
        <fullName evidence="4 5">Large ribosomal subunit protein uL10</fullName>
    </recommendedName>
</protein>
<dbReference type="KEGG" id="kme:H0A61_01314"/>
<evidence type="ECO:0000256" key="6">
    <source>
        <dbReference type="SAM" id="Coils"/>
    </source>
</evidence>
<dbReference type="InterPro" id="IPR002363">
    <property type="entry name" value="Ribosomal_uL10_CS_bac"/>
</dbReference>
<keyword evidence="5" id="KW-0699">rRNA-binding</keyword>
<dbReference type="GO" id="GO:0006412">
    <property type="term" value="P:translation"/>
    <property type="evidence" value="ECO:0007669"/>
    <property type="project" value="UniProtKB-UniRule"/>
</dbReference>
<dbReference type="CDD" id="cd05797">
    <property type="entry name" value="Ribosomal_L10"/>
    <property type="match status" value="1"/>
</dbReference>
<dbReference type="GO" id="GO:0003735">
    <property type="term" value="F:structural constituent of ribosome"/>
    <property type="evidence" value="ECO:0007669"/>
    <property type="project" value="InterPro"/>
</dbReference>
<keyword evidence="3 5" id="KW-0687">Ribonucleoprotein</keyword>
<dbReference type="Gene3D" id="6.10.250.290">
    <property type="match status" value="1"/>
</dbReference>
<dbReference type="PANTHER" id="PTHR11560">
    <property type="entry name" value="39S RIBOSOMAL PROTEIN L10, MITOCHONDRIAL"/>
    <property type="match status" value="1"/>
</dbReference>
<dbReference type="PROSITE" id="PS01109">
    <property type="entry name" value="RIBOSOMAL_L10"/>
    <property type="match status" value="1"/>
</dbReference>
<dbReference type="SUPFAM" id="SSF160369">
    <property type="entry name" value="Ribosomal protein L10-like"/>
    <property type="match status" value="1"/>
</dbReference>
<dbReference type="InterPro" id="IPR022973">
    <property type="entry name" value="Ribosomal_uL10_bac"/>
</dbReference>
<dbReference type="HAMAP" id="MF_00362">
    <property type="entry name" value="Ribosomal_uL10"/>
    <property type="match status" value="1"/>
</dbReference>
<evidence type="ECO:0000313" key="8">
    <source>
        <dbReference type="Proteomes" id="UP000662904"/>
    </source>
</evidence>
<dbReference type="GO" id="GO:0015934">
    <property type="term" value="C:large ribosomal subunit"/>
    <property type="evidence" value="ECO:0007669"/>
    <property type="project" value="InterPro"/>
</dbReference>
<dbReference type="Pfam" id="PF00466">
    <property type="entry name" value="Ribosomal_L10"/>
    <property type="match status" value="1"/>
</dbReference>
<keyword evidence="6" id="KW-0175">Coiled coil</keyword>
<evidence type="ECO:0000256" key="2">
    <source>
        <dbReference type="ARBA" id="ARBA00022980"/>
    </source>
</evidence>
<dbReference type="Proteomes" id="UP000662904">
    <property type="component" value="Chromosome"/>
</dbReference>
<feature type="coiled-coil region" evidence="6">
    <location>
        <begin position="4"/>
        <end position="57"/>
    </location>
</feature>
<evidence type="ECO:0000256" key="5">
    <source>
        <dbReference type="HAMAP-Rule" id="MF_00362"/>
    </source>
</evidence>
<dbReference type="GO" id="GO:0070180">
    <property type="term" value="F:large ribosomal subunit rRNA binding"/>
    <property type="evidence" value="ECO:0007669"/>
    <property type="project" value="UniProtKB-UniRule"/>
</dbReference>
<organism evidence="7 8">
    <name type="scientific">Koleobacter methoxysyntrophicus</name>
    <dbReference type="NCBI Taxonomy" id="2751313"/>
    <lineage>
        <taxon>Bacteria</taxon>
        <taxon>Bacillati</taxon>
        <taxon>Bacillota</taxon>
        <taxon>Clostridia</taxon>
        <taxon>Koleobacterales</taxon>
        <taxon>Koleobacteraceae</taxon>
        <taxon>Koleobacter</taxon>
    </lineage>
</organism>
<dbReference type="NCBIfam" id="NF000955">
    <property type="entry name" value="PRK00099.1-1"/>
    <property type="match status" value="1"/>
</dbReference>
<keyword evidence="5" id="KW-0694">RNA-binding</keyword>
<accession>A0A8A0RND7</accession>
<evidence type="ECO:0000256" key="4">
    <source>
        <dbReference type="ARBA" id="ARBA00035202"/>
    </source>
</evidence>
<evidence type="ECO:0000256" key="3">
    <source>
        <dbReference type="ARBA" id="ARBA00023274"/>
    </source>
</evidence>
<dbReference type="InterPro" id="IPR043141">
    <property type="entry name" value="Ribosomal_uL10-like_sf"/>
</dbReference>
<evidence type="ECO:0000313" key="7">
    <source>
        <dbReference type="EMBL" id="QSQ08957.1"/>
    </source>
</evidence>
<comment type="function">
    <text evidence="5">Forms part of the ribosomal stalk, playing a central role in the interaction of the ribosome with GTP-bound translation factors.</text>
</comment>
<keyword evidence="8" id="KW-1185">Reference proteome</keyword>
<proteinExistence type="inferred from homology"/>
<dbReference type="InterPro" id="IPR047865">
    <property type="entry name" value="Ribosomal_uL10_bac_type"/>
</dbReference>
<evidence type="ECO:0000256" key="1">
    <source>
        <dbReference type="ARBA" id="ARBA00008889"/>
    </source>
</evidence>
<reference evidence="7" key="1">
    <citation type="submission" date="2020-07" db="EMBL/GenBank/DDBJ databases">
        <title>Koleobacter methoxysyntrophicus gen. nov., sp. nov., a novel anaerobic bacterium isolated from deep subsurface oil field and proposal of Koleobacterales ord. nov. in the phylum Firmicutes.</title>
        <authorList>
            <person name="Sakamoto S."/>
            <person name="Tamaki H."/>
        </authorList>
    </citation>
    <scope>NUCLEOTIDE SEQUENCE</scope>
    <source>
        <strain evidence="7">NRmbB1</strain>
    </source>
</reference>
<sequence>MPNREEKKQIVEELKDKLNQVKAAIFTDYRGLNVEEITELRKQLREAGIEYKVVKNTLTRIAAKDINMDFLEEYLNGPTAIAFSFEDPVTPAKILSKFANSHKALDIKAGLVEGKLIDVEGIKALADLPSREVLIAKVIGGMQAPISGLVGVLNGPMRGLVYALKAIQDKKSA</sequence>
<dbReference type="Gene3D" id="3.30.70.1730">
    <property type="match status" value="1"/>
</dbReference>